<sequence>MEVLRLSINLYSRSCLRSNFTRCYFGHSRSSLSGISSNITIVRWLILVKTLALYMELQTLGNRTLRKLAFTHVVHSIRRMNKQHKNEANNRVLQNILFSMLQMMKHERTERLLHYVNFTEERCGLIIEHHIQFVWHV</sequence>
<dbReference type="STRING" id="3694.A0A3N7FMX2"/>
<protein>
    <recommendedName>
        <fullName evidence="1">Protein SDA1</fullName>
    </recommendedName>
</protein>
<keyword evidence="1" id="KW-0539">Nucleus</keyword>
<keyword evidence="1" id="KW-0690">Ribosome biogenesis</keyword>
<evidence type="ECO:0000259" key="2">
    <source>
        <dbReference type="Pfam" id="PF08158"/>
    </source>
</evidence>
<keyword evidence="1" id="KW-0813">Transport</keyword>
<dbReference type="InterPro" id="IPR027312">
    <property type="entry name" value="Sda1"/>
</dbReference>
<dbReference type="Pfam" id="PF08158">
    <property type="entry name" value="SDA1_HEAT"/>
    <property type="match status" value="1"/>
</dbReference>
<dbReference type="EMBL" id="CM009299">
    <property type="protein sequence ID" value="RQO96272.1"/>
    <property type="molecule type" value="Genomic_DNA"/>
</dbReference>
<keyword evidence="1" id="KW-0653">Protein transport</keyword>
<gene>
    <name evidence="3" type="ORF">POPTR_010G051266</name>
</gene>
<evidence type="ECO:0000313" key="4">
    <source>
        <dbReference type="Proteomes" id="UP000006729"/>
    </source>
</evidence>
<dbReference type="AlphaFoldDB" id="A0A3N7FMX2"/>
<accession>A0A3N7FMX2</accession>
<dbReference type="InParanoid" id="A0A3N7FMX2"/>
<dbReference type="GO" id="GO:0005730">
    <property type="term" value="C:nucleolus"/>
    <property type="evidence" value="ECO:0007669"/>
    <property type="project" value="UniProtKB-SubCell"/>
</dbReference>
<keyword evidence="4" id="KW-1185">Reference proteome</keyword>
<dbReference type="GO" id="GO:0042273">
    <property type="term" value="P:ribosomal large subunit biogenesis"/>
    <property type="evidence" value="ECO:0007669"/>
    <property type="project" value="UniProtKB-UniRule"/>
</dbReference>
<reference evidence="3 4" key="1">
    <citation type="journal article" date="2006" name="Science">
        <title>The genome of black cottonwood, Populus trichocarpa (Torr. &amp; Gray).</title>
        <authorList>
            <person name="Tuskan G.A."/>
            <person name="Difazio S."/>
            <person name="Jansson S."/>
            <person name="Bohlmann J."/>
            <person name="Grigoriev I."/>
            <person name="Hellsten U."/>
            <person name="Putnam N."/>
            <person name="Ralph S."/>
            <person name="Rombauts S."/>
            <person name="Salamov A."/>
            <person name="Schein J."/>
            <person name="Sterck L."/>
            <person name="Aerts A."/>
            <person name="Bhalerao R.R."/>
            <person name="Bhalerao R.P."/>
            <person name="Blaudez D."/>
            <person name="Boerjan W."/>
            <person name="Brun A."/>
            <person name="Brunner A."/>
            <person name="Busov V."/>
            <person name="Campbell M."/>
            <person name="Carlson J."/>
            <person name="Chalot M."/>
            <person name="Chapman J."/>
            <person name="Chen G.L."/>
            <person name="Cooper D."/>
            <person name="Coutinho P.M."/>
            <person name="Couturier J."/>
            <person name="Covert S."/>
            <person name="Cronk Q."/>
            <person name="Cunningham R."/>
            <person name="Davis J."/>
            <person name="Degroeve S."/>
            <person name="Dejardin A."/>
            <person name="Depamphilis C."/>
            <person name="Detter J."/>
            <person name="Dirks B."/>
            <person name="Dubchak I."/>
            <person name="Duplessis S."/>
            <person name="Ehlting J."/>
            <person name="Ellis B."/>
            <person name="Gendler K."/>
            <person name="Goodstein D."/>
            <person name="Gribskov M."/>
            <person name="Grimwood J."/>
            <person name="Groover A."/>
            <person name="Gunter L."/>
            <person name="Hamberger B."/>
            <person name="Heinze B."/>
            <person name="Helariutta Y."/>
            <person name="Henrissat B."/>
            <person name="Holligan D."/>
            <person name="Holt R."/>
            <person name="Huang W."/>
            <person name="Islam-Faridi N."/>
            <person name="Jones S."/>
            <person name="Jones-Rhoades M."/>
            <person name="Jorgensen R."/>
            <person name="Joshi C."/>
            <person name="Kangasjarvi J."/>
            <person name="Karlsson J."/>
            <person name="Kelleher C."/>
            <person name="Kirkpatrick R."/>
            <person name="Kirst M."/>
            <person name="Kohler A."/>
            <person name="Kalluri U."/>
            <person name="Larimer F."/>
            <person name="Leebens-Mack J."/>
            <person name="Leple J.C."/>
            <person name="Locascio P."/>
            <person name="Lou Y."/>
            <person name="Lucas S."/>
            <person name="Martin F."/>
            <person name="Montanini B."/>
            <person name="Napoli C."/>
            <person name="Nelson D.R."/>
            <person name="Nelson C."/>
            <person name="Nieminen K."/>
            <person name="Nilsson O."/>
            <person name="Pereda V."/>
            <person name="Peter G."/>
            <person name="Philippe R."/>
            <person name="Pilate G."/>
            <person name="Poliakov A."/>
            <person name="Razumovskaya J."/>
            <person name="Richardson P."/>
            <person name="Rinaldi C."/>
            <person name="Ritland K."/>
            <person name="Rouze P."/>
            <person name="Ryaboy D."/>
            <person name="Schmutz J."/>
            <person name="Schrader J."/>
            <person name="Segerman B."/>
            <person name="Shin H."/>
            <person name="Siddiqui A."/>
            <person name="Sterky F."/>
            <person name="Terry A."/>
            <person name="Tsai C.J."/>
            <person name="Uberbacher E."/>
            <person name="Unneberg P."/>
            <person name="Vahala J."/>
            <person name="Wall K."/>
            <person name="Wessler S."/>
            <person name="Yang G."/>
            <person name="Yin T."/>
            <person name="Douglas C."/>
            <person name="Marra M."/>
            <person name="Sandberg G."/>
            <person name="Van de Peer Y."/>
            <person name="Rokhsar D."/>
        </authorList>
    </citation>
    <scope>NUCLEOTIDE SEQUENCE [LARGE SCALE GENOMIC DNA]</scope>
    <source>
        <strain evidence="4">cv. Nisqually</strain>
    </source>
</reference>
<comment type="subcellular location">
    <subcellularLocation>
        <location evidence="1">Nucleus</location>
        <location evidence="1">Nucleolus</location>
    </subcellularLocation>
</comment>
<dbReference type="InterPro" id="IPR012977">
    <property type="entry name" value="SDA1_N"/>
</dbReference>
<evidence type="ECO:0000256" key="1">
    <source>
        <dbReference type="RuleBase" id="RU365057"/>
    </source>
</evidence>
<dbReference type="GO" id="GO:0015031">
    <property type="term" value="P:protein transport"/>
    <property type="evidence" value="ECO:0007669"/>
    <property type="project" value="UniProtKB-KW"/>
</dbReference>
<comment type="similarity">
    <text evidence="1">Belongs to the SDA1 family.</text>
</comment>
<dbReference type="Proteomes" id="UP000006729">
    <property type="component" value="Chromosome 10"/>
</dbReference>
<dbReference type="GO" id="GO:0000055">
    <property type="term" value="P:ribosomal large subunit export from nucleus"/>
    <property type="evidence" value="ECO:0007669"/>
    <property type="project" value="UniProtKB-UniRule"/>
</dbReference>
<name>A0A3N7FMX2_POPTR</name>
<proteinExistence type="inferred from homology"/>
<feature type="domain" description="SDA1 N-terminal" evidence="2">
    <location>
        <begin position="49"/>
        <end position="107"/>
    </location>
</feature>
<evidence type="ECO:0000313" key="3">
    <source>
        <dbReference type="EMBL" id="RQO96272.1"/>
    </source>
</evidence>
<dbReference type="PANTHER" id="PTHR12730">
    <property type="entry name" value="HSDA/SDA1-RELATED"/>
    <property type="match status" value="1"/>
</dbReference>
<dbReference type="PANTHER" id="PTHR12730:SF0">
    <property type="entry name" value="PROTEIN SDA1 HOMOLOG"/>
    <property type="match status" value="1"/>
</dbReference>
<organism evidence="3 4">
    <name type="scientific">Populus trichocarpa</name>
    <name type="common">Western balsam poplar</name>
    <name type="synonym">Populus balsamifera subsp. trichocarpa</name>
    <dbReference type="NCBI Taxonomy" id="3694"/>
    <lineage>
        <taxon>Eukaryota</taxon>
        <taxon>Viridiplantae</taxon>
        <taxon>Streptophyta</taxon>
        <taxon>Embryophyta</taxon>
        <taxon>Tracheophyta</taxon>
        <taxon>Spermatophyta</taxon>
        <taxon>Magnoliopsida</taxon>
        <taxon>eudicotyledons</taxon>
        <taxon>Gunneridae</taxon>
        <taxon>Pentapetalae</taxon>
        <taxon>rosids</taxon>
        <taxon>fabids</taxon>
        <taxon>Malpighiales</taxon>
        <taxon>Salicaceae</taxon>
        <taxon>Saliceae</taxon>
        <taxon>Populus</taxon>
    </lineage>
</organism>
<comment type="function">
    <text evidence="1">Required for 60S pre-ribosomal subunits export to the cytoplasm.</text>
</comment>